<protein>
    <submittedName>
        <fullName evidence="2">XynC protein</fullName>
    </submittedName>
</protein>
<dbReference type="EMBL" id="CP023777">
    <property type="protein sequence ID" value="ATL49823.1"/>
    <property type="molecule type" value="Genomic_DNA"/>
</dbReference>
<name>A0A291R147_9BACT</name>
<keyword evidence="1" id="KW-0732">Signal</keyword>
<evidence type="ECO:0000313" key="2">
    <source>
        <dbReference type="EMBL" id="ATL49823.1"/>
    </source>
</evidence>
<dbReference type="Gene3D" id="3.40.50.1820">
    <property type="entry name" value="alpha/beta hydrolase"/>
    <property type="match status" value="1"/>
</dbReference>
<feature type="chain" id="PRO_5013171977" evidence="1">
    <location>
        <begin position="20"/>
        <end position="280"/>
    </location>
</feature>
<accession>A0A291R147</accession>
<evidence type="ECO:0000256" key="1">
    <source>
        <dbReference type="SAM" id="SignalP"/>
    </source>
</evidence>
<proteinExistence type="predicted"/>
<dbReference type="GO" id="GO:0016747">
    <property type="term" value="F:acyltransferase activity, transferring groups other than amino-acyl groups"/>
    <property type="evidence" value="ECO:0007669"/>
    <property type="project" value="TreeGrafter"/>
</dbReference>
<organism evidence="2 3">
    <name type="scientific">Chitinophaga caeni</name>
    <dbReference type="NCBI Taxonomy" id="2029983"/>
    <lineage>
        <taxon>Bacteria</taxon>
        <taxon>Pseudomonadati</taxon>
        <taxon>Bacteroidota</taxon>
        <taxon>Chitinophagia</taxon>
        <taxon>Chitinophagales</taxon>
        <taxon>Chitinophagaceae</taxon>
        <taxon>Chitinophaga</taxon>
    </lineage>
</organism>
<dbReference type="InterPro" id="IPR050583">
    <property type="entry name" value="Mycobacterial_A85_antigen"/>
</dbReference>
<dbReference type="Pfam" id="PF00756">
    <property type="entry name" value="Esterase"/>
    <property type="match status" value="1"/>
</dbReference>
<dbReference type="PANTHER" id="PTHR48098:SF1">
    <property type="entry name" value="DIACYLGLYCEROL ACYLTRANSFERASE_MYCOLYLTRANSFERASE AG85A"/>
    <property type="match status" value="1"/>
</dbReference>
<dbReference type="SUPFAM" id="SSF53474">
    <property type="entry name" value="alpha/beta-Hydrolases"/>
    <property type="match status" value="1"/>
</dbReference>
<dbReference type="InterPro" id="IPR000801">
    <property type="entry name" value="Esterase-like"/>
</dbReference>
<keyword evidence="3" id="KW-1185">Reference proteome</keyword>
<dbReference type="Proteomes" id="UP000220133">
    <property type="component" value="Chromosome"/>
</dbReference>
<sequence>MKNKLILLALCLWGFQGRAAKVDTIQVFSKAMQKNSPVVVITPDSYDKESSKNYPVIYLLHGYGGNFASWVKTVKSLPALADTYQCLIICPDGAFGSWYFDSPVDPSYKYETYVAEELVKYTDEHYRTIADRAHRAVTGLSMGGHGGLYLGIRHKDTFGAAGSMSGGVDFRPFPKKWDIAQRLGDYSANPDRWYQYTVMAQLPKLKNGDLQIIIDCGVDDFFIDVNRKLHEALIDMKINHDYTERPGKHNWIYWMNSVQYQCLFFSRFFNGDYPVVMNRN</sequence>
<dbReference type="KEGG" id="cbae:COR50_10785"/>
<gene>
    <name evidence="2" type="ORF">COR50_10785</name>
</gene>
<feature type="signal peptide" evidence="1">
    <location>
        <begin position="1"/>
        <end position="19"/>
    </location>
</feature>
<dbReference type="PANTHER" id="PTHR48098">
    <property type="entry name" value="ENTEROCHELIN ESTERASE-RELATED"/>
    <property type="match status" value="1"/>
</dbReference>
<reference evidence="2 3" key="1">
    <citation type="submission" date="2017-10" db="EMBL/GenBank/DDBJ databases">
        <title>Paenichitinophaga pekingensis gen. nov., sp. nov., isolated from activated sludge.</title>
        <authorList>
            <person name="Jin D."/>
            <person name="Kong X."/>
            <person name="Deng Y."/>
            <person name="Bai Z."/>
        </authorList>
    </citation>
    <scope>NUCLEOTIDE SEQUENCE [LARGE SCALE GENOMIC DNA]</scope>
    <source>
        <strain evidence="2 3">13</strain>
    </source>
</reference>
<evidence type="ECO:0000313" key="3">
    <source>
        <dbReference type="Proteomes" id="UP000220133"/>
    </source>
</evidence>
<dbReference type="InterPro" id="IPR029058">
    <property type="entry name" value="AB_hydrolase_fold"/>
</dbReference>
<dbReference type="RefSeq" id="WP_098196189.1">
    <property type="nucleotide sequence ID" value="NZ_CP023777.1"/>
</dbReference>
<dbReference type="OrthoDB" id="9803578at2"/>
<dbReference type="AlphaFoldDB" id="A0A291R147"/>